<dbReference type="CDD" id="cd16922">
    <property type="entry name" value="HATPase_EvgS-ArcB-TorS-like"/>
    <property type="match status" value="1"/>
</dbReference>
<evidence type="ECO:0000256" key="5">
    <source>
        <dbReference type="ARBA" id="ARBA00022777"/>
    </source>
</evidence>
<dbReference type="InterPro" id="IPR005467">
    <property type="entry name" value="His_kinase_dom"/>
</dbReference>
<gene>
    <name evidence="11" type="ORF">GCM10022292_07990</name>
</gene>
<evidence type="ECO:0000256" key="1">
    <source>
        <dbReference type="ARBA" id="ARBA00000085"/>
    </source>
</evidence>
<dbReference type="SMART" id="SM00388">
    <property type="entry name" value="HisKA"/>
    <property type="match status" value="1"/>
</dbReference>
<feature type="transmembrane region" description="Helical" evidence="7">
    <location>
        <begin position="163"/>
        <end position="185"/>
    </location>
</feature>
<dbReference type="InterPro" id="IPR013655">
    <property type="entry name" value="PAS_fold_3"/>
</dbReference>
<dbReference type="SUPFAM" id="SSF47384">
    <property type="entry name" value="Homodimeric domain of signal transducing histidine kinase"/>
    <property type="match status" value="1"/>
</dbReference>
<accession>A0ABP8CNA4</accession>
<evidence type="ECO:0000256" key="3">
    <source>
        <dbReference type="ARBA" id="ARBA00022553"/>
    </source>
</evidence>
<dbReference type="InterPro" id="IPR003594">
    <property type="entry name" value="HATPase_dom"/>
</dbReference>
<evidence type="ECO:0000256" key="6">
    <source>
        <dbReference type="SAM" id="Coils"/>
    </source>
</evidence>
<dbReference type="SMART" id="SM00086">
    <property type="entry name" value="PAC"/>
    <property type="match status" value="3"/>
</dbReference>
<feature type="coiled-coil region" evidence="6">
    <location>
        <begin position="704"/>
        <end position="738"/>
    </location>
</feature>
<dbReference type="NCBIfam" id="TIGR00229">
    <property type="entry name" value="sensory_box"/>
    <property type="match status" value="4"/>
</dbReference>
<proteinExistence type="predicted"/>
<dbReference type="PROSITE" id="PS50113">
    <property type="entry name" value="PAC"/>
    <property type="match status" value="3"/>
</dbReference>
<sequence length="978" mass="110941">MGAIQYLQSLSGTRISLTVFDDLTVYSGSVIIFSSILFAVLLIYIKEGTTSARVLILGMIISNFLLLVLYSVTYDPKLNSQAVNDVESPSFFMLNYKYFAIGKILLLLDFIWMVVIYQFLISKIKKLPFFLVLFTSLVIVLFFDAILFNLIFNYGEDDFNQLLLGQILGKSIAALILSVILYAYLKFIDADGYKATFIASQDRDVFSILQYKKKYLDLKVEKYESEEKLTTQLENSLNNISDGFIALDTNWCYTYVNKKAAGLLGKSIEDLIGKHIWTEFPEGEGLSFYKAYHEAVETQKTIYFEDYYEPLDKWFENRIYPSSDGLTIYFTDISEIKKADANNLMLRSLIETSDEFIGLATLDGKPIYLNTNGRKLVGLNTNLENIDSITDFFPQAYKDVIINEHLPYINKNNKWNGETHLKNFKTGDLIPIEKSGFLIKDPGTNNPIALGIVAKDITQRKEAEEQLKNSEQLFRRLSANAPTAIYQANKDGTCSYVNEEWLKYSGQTYEEALGVGWTNAIHPEDKDHVIESWQESITTGKKFLIDFRLLNKKGEVLWISAKTVGLYDTKKELYGYIGILIDITERKIAEEELIKSQKYLENILNNIGDPVFVKDEYSHILLANDAFCKLVDLPKEDVIGKTLAENVLPSERDEAFKIDKQVIDSGIDNINEETMTLSNKETRIISTKKTRFVDSSGTKFLIGVIRDITERKKAEIELENYKNNLEKLVEIRTSELEKEKVKAQSADLMKSAFLATMSHELRTPMNSIIGFTGILLKELAGPLNDEQKKQLSMVKNSGEHLLGLINDVLDISKIEAGKLKVFYYAFDYLASLERTIEFLLPQALAKGLKMRTEITEMDITIMSDERRIEQVLLNLLSNAIKFSKKGTILVKVNVKDDFVITQVIDQGIGIQKEDLVKLFMPFIQLEVGLSRNHEGTGLGLAICKNLIEKLGGTIAVTSEFGKGSNFTFKLPLENSDTK</sequence>
<dbReference type="EMBL" id="BAABCB010000006">
    <property type="protein sequence ID" value="GAA4241462.1"/>
    <property type="molecule type" value="Genomic_DNA"/>
</dbReference>
<keyword evidence="7" id="KW-0472">Membrane</keyword>
<feature type="domain" description="PAC" evidence="10">
    <location>
        <begin position="543"/>
        <end position="595"/>
    </location>
</feature>
<feature type="domain" description="PAS" evidence="9">
    <location>
        <begin position="470"/>
        <end position="540"/>
    </location>
</feature>
<dbReference type="InterPro" id="IPR000014">
    <property type="entry name" value="PAS"/>
</dbReference>
<feature type="domain" description="PAC" evidence="10">
    <location>
        <begin position="415"/>
        <end position="469"/>
    </location>
</feature>
<feature type="domain" description="PAS" evidence="9">
    <location>
        <begin position="596"/>
        <end position="666"/>
    </location>
</feature>
<feature type="transmembrane region" description="Helical" evidence="7">
    <location>
        <begin position="127"/>
        <end position="151"/>
    </location>
</feature>
<dbReference type="PROSITE" id="PS50109">
    <property type="entry name" value="HIS_KIN"/>
    <property type="match status" value="1"/>
</dbReference>
<keyword evidence="4" id="KW-0808">Transferase</keyword>
<feature type="coiled-coil region" evidence="6">
    <location>
        <begin position="453"/>
        <end position="480"/>
    </location>
</feature>
<dbReference type="SMART" id="SM00091">
    <property type="entry name" value="PAS"/>
    <property type="match status" value="4"/>
</dbReference>
<dbReference type="Pfam" id="PF00512">
    <property type="entry name" value="HisKA"/>
    <property type="match status" value="1"/>
</dbReference>
<dbReference type="PROSITE" id="PS50112">
    <property type="entry name" value="PAS"/>
    <property type="match status" value="3"/>
</dbReference>
<dbReference type="InterPro" id="IPR000700">
    <property type="entry name" value="PAS-assoc_C"/>
</dbReference>
<dbReference type="InterPro" id="IPR035965">
    <property type="entry name" value="PAS-like_dom_sf"/>
</dbReference>
<dbReference type="SMART" id="SM00387">
    <property type="entry name" value="HATPase_c"/>
    <property type="match status" value="1"/>
</dbReference>
<evidence type="ECO:0000256" key="7">
    <source>
        <dbReference type="SAM" id="Phobius"/>
    </source>
</evidence>
<comment type="catalytic activity">
    <reaction evidence="1">
        <text>ATP + protein L-histidine = ADP + protein N-phospho-L-histidine.</text>
        <dbReference type="EC" id="2.7.13.3"/>
    </reaction>
</comment>
<feature type="domain" description="Histidine kinase" evidence="8">
    <location>
        <begin position="756"/>
        <end position="974"/>
    </location>
</feature>
<dbReference type="Gene3D" id="3.30.565.10">
    <property type="entry name" value="Histidine kinase-like ATPase, C-terminal domain"/>
    <property type="match status" value="1"/>
</dbReference>
<keyword evidence="12" id="KW-1185">Reference proteome</keyword>
<evidence type="ECO:0000256" key="2">
    <source>
        <dbReference type="ARBA" id="ARBA00012438"/>
    </source>
</evidence>
<dbReference type="InterPro" id="IPR003661">
    <property type="entry name" value="HisK_dim/P_dom"/>
</dbReference>
<feature type="domain" description="PAC" evidence="10">
    <location>
        <begin position="668"/>
        <end position="720"/>
    </location>
</feature>
<dbReference type="Pfam" id="PF02518">
    <property type="entry name" value="HATPase_c"/>
    <property type="match status" value="1"/>
</dbReference>
<evidence type="ECO:0000256" key="4">
    <source>
        <dbReference type="ARBA" id="ARBA00022679"/>
    </source>
</evidence>
<evidence type="ECO:0000259" key="10">
    <source>
        <dbReference type="PROSITE" id="PS50113"/>
    </source>
</evidence>
<reference evidence="12" key="1">
    <citation type="journal article" date="2019" name="Int. J. Syst. Evol. Microbiol.">
        <title>The Global Catalogue of Microorganisms (GCM) 10K type strain sequencing project: providing services to taxonomists for standard genome sequencing and annotation.</title>
        <authorList>
            <consortium name="The Broad Institute Genomics Platform"/>
            <consortium name="The Broad Institute Genome Sequencing Center for Infectious Disease"/>
            <person name="Wu L."/>
            <person name="Ma J."/>
        </authorList>
    </citation>
    <scope>NUCLEOTIDE SEQUENCE [LARGE SCALE GENOMIC DNA]</scope>
    <source>
        <strain evidence="12">JCM 17633</strain>
    </source>
</reference>
<feature type="domain" description="PAS" evidence="9">
    <location>
        <begin position="225"/>
        <end position="299"/>
    </location>
</feature>
<dbReference type="PRINTS" id="PR00344">
    <property type="entry name" value="BCTRLSENSOR"/>
</dbReference>
<keyword evidence="7" id="KW-0812">Transmembrane</keyword>
<evidence type="ECO:0000313" key="11">
    <source>
        <dbReference type="EMBL" id="GAA4241462.1"/>
    </source>
</evidence>
<evidence type="ECO:0000259" key="8">
    <source>
        <dbReference type="PROSITE" id="PS50109"/>
    </source>
</evidence>
<dbReference type="InterPro" id="IPR036097">
    <property type="entry name" value="HisK_dim/P_sf"/>
</dbReference>
<dbReference type="InterPro" id="IPR036890">
    <property type="entry name" value="HATPase_C_sf"/>
</dbReference>
<keyword evidence="5" id="KW-0418">Kinase</keyword>
<comment type="caution">
    <text evidence="11">The sequence shown here is derived from an EMBL/GenBank/DDBJ whole genome shotgun (WGS) entry which is preliminary data.</text>
</comment>
<dbReference type="CDD" id="cd00082">
    <property type="entry name" value="HisKA"/>
    <property type="match status" value="1"/>
</dbReference>
<feature type="transmembrane region" description="Helical" evidence="7">
    <location>
        <begin position="23"/>
        <end position="45"/>
    </location>
</feature>
<keyword evidence="3" id="KW-0597">Phosphoprotein</keyword>
<organism evidence="11 12">
    <name type="scientific">Winogradskyella damuponensis</name>
    <dbReference type="NCBI Taxonomy" id="943939"/>
    <lineage>
        <taxon>Bacteria</taxon>
        <taxon>Pseudomonadati</taxon>
        <taxon>Bacteroidota</taxon>
        <taxon>Flavobacteriia</taxon>
        <taxon>Flavobacteriales</taxon>
        <taxon>Flavobacteriaceae</taxon>
        <taxon>Winogradskyella</taxon>
    </lineage>
</organism>
<dbReference type="Pfam" id="PF08447">
    <property type="entry name" value="PAS_3"/>
    <property type="match status" value="1"/>
</dbReference>
<feature type="transmembrane region" description="Helical" evidence="7">
    <location>
        <begin position="52"/>
        <end position="72"/>
    </location>
</feature>
<dbReference type="Gene3D" id="1.10.287.130">
    <property type="match status" value="1"/>
</dbReference>
<dbReference type="Pfam" id="PF20973">
    <property type="entry name" value="VUPS"/>
    <property type="match status" value="1"/>
</dbReference>
<dbReference type="Gene3D" id="3.30.450.20">
    <property type="entry name" value="PAS domain"/>
    <property type="match status" value="4"/>
</dbReference>
<keyword evidence="7" id="KW-1133">Transmembrane helix</keyword>
<protein>
    <recommendedName>
        <fullName evidence="2">histidine kinase</fullName>
        <ecNumber evidence="2">2.7.13.3</ecNumber>
    </recommendedName>
</protein>
<dbReference type="InterPro" id="IPR013656">
    <property type="entry name" value="PAS_4"/>
</dbReference>
<dbReference type="InterPro" id="IPR004358">
    <property type="entry name" value="Sig_transdc_His_kin-like_C"/>
</dbReference>
<dbReference type="SUPFAM" id="SSF55785">
    <property type="entry name" value="PYP-like sensor domain (PAS domain)"/>
    <property type="match status" value="4"/>
</dbReference>
<name>A0ABP8CNA4_9FLAO</name>
<evidence type="ECO:0000259" key="9">
    <source>
        <dbReference type="PROSITE" id="PS50112"/>
    </source>
</evidence>
<dbReference type="Pfam" id="PF08448">
    <property type="entry name" value="PAS_4"/>
    <property type="match status" value="2"/>
</dbReference>
<dbReference type="CDD" id="cd00130">
    <property type="entry name" value="PAS"/>
    <property type="match status" value="3"/>
</dbReference>
<dbReference type="InterPro" id="IPR001610">
    <property type="entry name" value="PAC"/>
</dbReference>
<feature type="transmembrane region" description="Helical" evidence="7">
    <location>
        <begin position="98"/>
        <end position="120"/>
    </location>
</feature>
<dbReference type="PANTHER" id="PTHR43047">
    <property type="entry name" value="TWO-COMPONENT HISTIDINE PROTEIN KINASE"/>
    <property type="match status" value="1"/>
</dbReference>
<dbReference type="InterPro" id="IPR048533">
    <property type="entry name" value="VUPS"/>
</dbReference>
<dbReference type="EC" id="2.7.13.3" evidence="2"/>
<keyword evidence="6" id="KW-0175">Coiled coil</keyword>
<dbReference type="Proteomes" id="UP001501682">
    <property type="component" value="Unassembled WGS sequence"/>
</dbReference>
<evidence type="ECO:0000313" key="12">
    <source>
        <dbReference type="Proteomes" id="UP001501682"/>
    </source>
</evidence>
<dbReference type="SUPFAM" id="SSF55874">
    <property type="entry name" value="ATPase domain of HSP90 chaperone/DNA topoisomerase II/histidine kinase"/>
    <property type="match status" value="1"/>
</dbReference>